<proteinExistence type="predicted"/>
<name>A0A1C4WSM6_9ACTN</name>
<evidence type="ECO:0000313" key="2">
    <source>
        <dbReference type="Proteomes" id="UP000198243"/>
    </source>
</evidence>
<dbReference type="EMBL" id="LT607412">
    <property type="protein sequence ID" value="SCE99163.1"/>
    <property type="molecule type" value="Genomic_DNA"/>
</dbReference>
<keyword evidence="2" id="KW-1185">Reference proteome</keyword>
<dbReference type="Proteomes" id="UP000198243">
    <property type="component" value="Chromosome I"/>
</dbReference>
<gene>
    <name evidence="1" type="ORF">GA0070607_4080</name>
</gene>
<accession>A0A1C4WSM6</accession>
<organism evidence="1 2">
    <name type="scientific">Micromonospora coriariae</name>
    <dbReference type="NCBI Taxonomy" id="285665"/>
    <lineage>
        <taxon>Bacteria</taxon>
        <taxon>Bacillati</taxon>
        <taxon>Actinomycetota</taxon>
        <taxon>Actinomycetes</taxon>
        <taxon>Micromonosporales</taxon>
        <taxon>Micromonosporaceae</taxon>
        <taxon>Micromonospora</taxon>
    </lineage>
</organism>
<reference evidence="2" key="1">
    <citation type="submission" date="2016-06" db="EMBL/GenBank/DDBJ databases">
        <authorList>
            <person name="Varghese N."/>
            <person name="Submissions Spin"/>
        </authorList>
    </citation>
    <scope>NUCLEOTIDE SEQUENCE [LARGE SCALE GENOMIC DNA]</scope>
    <source>
        <strain evidence="2">DSM 44875</strain>
    </source>
</reference>
<sequence length="72" mass="7771">MASLLGLALMGCQLPLPSIRERCEQVRSPSGDRLDLSAGCAHNFATASPNFFACDGFTFPVSRTRIRLSVGR</sequence>
<protein>
    <submittedName>
        <fullName evidence="1">Uncharacterized protein</fullName>
    </submittedName>
</protein>
<dbReference type="AlphaFoldDB" id="A0A1C4WSM6"/>
<evidence type="ECO:0000313" key="1">
    <source>
        <dbReference type="EMBL" id="SCE99163.1"/>
    </source>
</evidence>